<dbReference type="Pfam" id="PF08849">
    <property type="entry name" value="BrxA"/>
    <property type="match status" value="1"/>
</dbReference>
<proteinExistence type="predicted"/>
<protein>
    <submittedName>
        <fullName evidence="1">Inner membrane protein</fullName>
    </submittedName>
</protein>
<sequence>MGRRYAGKIGGAAQKQMAKSKYKADIAGGSLKLQESRIIADLLLKDMSAEDWRQAIEEDNVLQKRSPGTAARQASLLRARLMTMSPELWELVRDGSKETATHALLAAAVKHSAILAEFLDRVVRERFRTFKHDLPRKLWDEFVLHLRDEDPEMPVWNDSTTRKLGDSVFQILKEAGFIADTKNYLLQPVQIAPAVLTYLRETGQKDVVQCLQVTL</sequence>
<organism evidence="1 2">
    <name type="scientific">Allgaiera indica</name>
    <dbReference type="NCBI Taxonomy" id="765699"/>
    <lineage>
        <taxon>Bacteria</taxon>
        <taxon>Pseudomonadati</taxon>
        <taxon>Pseudomonadota</taxon>
        <taxon>Alphaproteobacteria</taxon>
        <taxon>Rhodobacterales</taxon>
        <taxon>Paracoccaceae</taxon>
        <taxon>Allgaiera</taxon>
    </lineage>
</organism>
<reference evidence="1 2" key="1">
    <citation type="submission" date="2016-10" db="EMBL/GenBank/DDBJ databases">
        <authorList>
            <person name="Varghese N."/>
            <person name="Submissions S."/>
        </authorList>
    </citation>
    <scope>NUCLEOTIDE SEQUENCE [LARGE SCALE GENOMIC DNA]</scope>
    <source>
        <strain evidence="1 2">DSM 24802</strain>
    </source>
</reference>
<keyword evidence="2" id="KW-1185">Reference proteome</keyword>
<comment type="caution">
    <text evidence="1">The sequence shown here is derived from an EMBL/GenBank/DDBJ whole genome shotgun (WGS) entry which is preliminary data.</text>
</comment>
<dbReference type="Proteomes" id="UP000199541">
    <property type="component" value="Unassembled WGS sequence"/>
</dbReference>
<dbReference type="Gene3D" id="1.10.3540.10">
    <property type="entry name" value="uncharacterized protein from magnetospirillum magneticum domain"/>
    <property type="match status" value="1"/>
</dbReference>
<evidence type="ECO:0000313" key="1">
    <source>
        <dbReference type="EMBL" id="SDW18586.1"/>
    </source>
</evidence>
<evidence type="ECO:0000313" key="2">
    <source>
        <dbReference type="Proteomes" id="UP000199541"/>
    </source>
</evidence>
<dbReference type="EMBL" id="FNOB01000002">
    <property type="protein sequence ID" value="SDW18586.1"/>
    <property type="molecule type" value="Genomic_DNA"/>
</dbReference>
<name>A0A1H2RGK2_9RHOB</name>
<gene>
    <name evidence="1" type="ORF">SAMN05444006_10218</name>
</gene>
<dbReference type="InterPro" id="IPR014948">
    <property type="entry name" value="BrxA"/>
</dbReference>
<accession>A0A1H2RGK2</accession>
<dbReference type="InterPro" id="IPR023137">
    <property type="entry name" value="BrxA_sf"/>
</dbReference>